<feature type="transmembrane region" description="Helical" evidence="8">
    <location>
        <begin position="92"/>
        <end position="111"/>
    </location>
</feature>
<feature type="transmembrane region" description="Helical" evidence="8">
    <location>
        <begin position="149"/>
        <end position="167"/>
    </location>
</feature>
<comment type="similarity">
    <text evidence="2">Belongs to the major facilitator superfamily. EmrB family.</text>
</comment>
<dbReference type="GO" id="GO:0022857">
    <property type="term" value="F:transmembrane transporter activity"/>
    <property type="evidence" value="ECO:0007669"/>
    <property type="project" value="InterPro"/>
</dbReference>
<dbReference type="InterPro" id="IPR036259">
    <property type="entry name" value="MFS_trans_sf"/>
</dbReference>
<comment type="caution">
    <text evidence="10">The sequence shown here is derived from an EMBL/GenBank/DDBJ whole genome shotgun (WGS) entry which is preliminary data.</text>
</comment>
<evidence type="ECO:0000256" key="6">
    <source>
        <dbReference type="ARBA" id="ARBA00022989"/>
    </source>
</evidence>
<name>A0A8J7SCG8_9BACT</name>
<evidence type="ECO:0000259" key="9">
    <source>
        <dbReference type="PROSITE" id="PS50850"/>
    </source>
</evidence>
<keyword evidence="3" id="KW-0813">Transport</keyword>
<evidence type="ECO:0000256" key="5">
    <source>
        <dbReference type="ARBA" id="ARBA00022692"/>
    </source>
</evidence>
<keyword evidence="6 8" id="KW-1133">Transmembrane helix</keyword>
<protein>
    <submittedName>
        <fullName evidence="10">DHA2 family efflux MFS transporter permease subunit</fullName>
    </submittedName>
</protein>
<feature type="transmembrane region" description="Helical" evidence="8">
    <location>
        <begin position="340"/>
        <end position="361"/>
    </location>
</feature>
<evidence type="ECO:0000256" key="7">
    <source>
        <dbReference type="ARBA" id="ARBA00023136"/>
    </source>
</evidence>
<feature type="transmembrane region" description="Helical" evidence="8">
    <location>
        <begin position="278"/>
        <end position="301"/>
    </location>
</feature>
<dbReference type="InterPro" id="IPR011701">
    <property type="entry name" value="MFS"/>
</dbReference>
<evidence type="ECO:0000256" key="1">
    <source>
        <dbReference type="ARBA" id="ARBA00004651"/>
    </source>
</evidence>
<evidence type="ECO:0000256" key="4">
    <source>
        <dbReference type="ARBA" id="ARBA00022475"/>
    </source>
</evidence>
<keyword evidence="11" id="KW-1185">Reference proteome</keyword>
<dbReference type="NCBIfam" id="TIGR01167">
    <property type="entry name" value="LPXTG_anchor"/>
    <property type="match status" value="1"/>
</dbReference>
<evidence type="ECO:0000256" key="2">
    <source>
        <dbReference type="ARBA" id="ARBA00008537"/>
    </source>
</evidence>
<dbReference type="GO" id="GO:0005886">
    <property type="term" value="C:plasma membrane"/>
    <property type="evidence" value="ECO:0007669"/>
    <property type="project" value="UniProtKB-SubCell"/>
</dbReference>
<dbReference type="EMBL" id="JAEMHM010000020">
    <property type="protein sequence ID" value="MBJ6727169.1"/>
    <property type="molecule type" value="Genomic_DNA"/>
</dbReference>
<dbReference type="AlphaFoldDB" id="A0A8J7SCG8"/>
<feature type="transmembrane region" description="Helical" evidence="8">
    <location>
        <begin position="211"/>
        <end position="230"/>
    </location>
</feature>
<dbReference type="SUPFAM" id="SSF103473">
    <property type="entry name" value="MFS general substrate transporter"/>
    <property type="match status" value="1"/>
</dbReference>
<feature type="transmembrane region" description="Helical" evidence="8">
    <location>
        <begin position="179"/>
        <end position="199"/>
    </location>
</feature>
<feature type="transmembrane region" description="Helical" evidence="8">
    <location>
        <begin position="313"/>
        <end position="333"/>
    </location>
</feature>
<accession>A0A8J7SCG8</accession>
<reference evidence="10" key="1">
    <citation type="submission" date="2020-12" db="EMBL/GenBank/DDBJ databases">
        <title>Geomonas sp. Red875, isolated from river sediment.</title>
        <authorList>
            <person name="Xu Z."/>
            <person name="Zhang Z."/>
            <person name="Masuda Y."/>
            <person name="Itoh H."/>
            <person name="Senoo K."/>
        </authorList>
    </citation>
    <scope>NUCLEOTIDE SEQUENCE</scope>
    <source>
        <strain evidence="10">Red875</strain>
    </source>
</reference>
<keyword evidence="7 8" id="KW-0472">Membrane</keyword>
<keyword evidence="5 8" id="KW-0812">Transmembrane</keyword>
<dbReference type="RefSeq" id="WP_199386080.1">
    <property type="nucleotide sequence ID" value="NZ_JAEMHM010000020.1"/>
</dbReference>
<sequence length="467" mass="49765">MSTEAATMAGNELSLPEKLDSKAWQIIAVVILAPFMTQMDATIVNVSLSSIREDLHASLSATQWIISGYLLALALILPVNGWLVDRFGTKRLYLFCFSSFTAASFLCGAAHTMQQLVAARIVQGLAGGLLTPLTQLMMARVAGRQMARVVGYASAPVLLAPLLGPPLAGAILKHASWPWLFYVNLPVGILAVALAAALLPHDESLIRKRPFDLPGFLLLSPGLSCTLYGLEQFAHHQSPFFLALGLLLLGSFIWLALRKKEKALIDLELFRIRTFSTAAITQFLSNGILFAGQFLLPLYLISGAGLSPTGAGWVLTSMGIGMLCSYPFMGFLTEKFGCRAVATGGVLLNLVGTLPFLWMAQAGFSMPLALAGLYLRGLGQGATGIPSLAAAYASVPKSKLSLAATAINIVQRLGGPIATTTLAIVLTFSEELHNVHGPHSFFIPFAAILVLQLVVIGAAIRLPVRIQ</sequence>
<feature type="transmembrane region" description="Helical" evidence="8">
    <location>
        <begin position="64"/>
        <end position="83"/>
    </location>
</feature>
<comment type="subcellular location">
    <subcellularLocation>
        <location evidence="1">Cell membrane</location>
        <topology evidence="1">Multi-pass membrane protein</topology>
    </subcellularLocation>
</comment>
<dbReference type="PANTHER" id="PTHR42718:SF9">
    <property type="entry name" value="MAJOR FACILITATOR SUPERFAMILY MULTIDRUG TRANSPORTER MFSC"/>
    <property type="match status" value="1"/>
</dbReference>
<dbReference type="Pfam" id="PF07690">
    <property type="entry name" value="MFS_1"/>
    <property type="match status" value="1"/>
</dbReference>
<proteinExistence type="inferred from homology"/>
<evidence type="ECO:0000313" key="11">
    <source>
        <dbReference type="Proteomes" id="UP000636888"/>
    </source>
</evidence>
<evidence type="ECO:0000256" key="3">
    <source>
        <dbReference type="ARBA" id="ARBA00022448"/>
    </source>
</evidence>
<feature type="transmembrane region" description="Helical" evidence="8">
    <location>
        <begin position="23"/>
        <end position="44"/>
    </location>
</feature>
<dbReference type="PANTHER" id="PTHR42718">
    <property type="entry name" value="MAJOR FACILITATOR SUPERFAMILY MULTIDRUG TRANSPORTER MFSC"/>
    <property type="match status" value="1"/>
</dbReference>
<dbReference type="PROSITE" id="PS50850">
    <property type="entry name" value="MFS"/>
    <property type="match status" value="1"/>
</dbReference>
<evidence type="ECO:0000256" key="8">
    <source>
        <dbReference type="SAM" id="Phobius"/>
    </source>
</evidence>
<feature type="transmembrane region" description="Helical" evidence="8">
    <location>
        <begin position="373"/>
        <end position="393"/>
    </location>
</feature>
<feature type="transmembrane region" description="Helical" evidence="8">
    <location>
        <begin position="413"/>
        <end position="429"/>
    </location>
</feature>
<feature type="domain" description="Major facilitator superfamily (MFS) profile" evidence="9">
    <location>
        <begin position="26"/>
        <end position="464"/>
    </location>
</feature>
<feature type="transmembrane region" description="Helical" evidence="8">
    <location>
        <begin position="117"/>
        <end position="137"/>
    </location>
</feature>
<dbReference type="NCBIfam" id="TIGR00711">
    <property type="entry name" value="efflux_EmrB"/>
    <property type="match status" value="1"/>
</dbReference>
<dbReference type="InterPro" id="IPR020846">
    <property type="entry name" value="MFS_dom"/>
</dbReference>
<evidence type="ECO:0000313" key="10">
    <source>
        <dbReference type="EMBL" id="MBJ6727169.1"/>
    </source>
</evidence>
<dbReference type="InterPro" id="IPR004638">
    <property type="entry name" value="EmrB-like"/>
</dbReference>
<dbReference type="Gene3D" id="1.20.1250.20">
    <property type="entry name" value="MFS general substrate transporter like domains"/>
    <property type="match status" value="1"/>
</dbReference>
<gene>
    <name evidence="10" type="ORF">JFN93_20855</name>
</gene>
<organism evidence="10 11">
    <name type="scientific">Geomesophilobacter sediminis</name>
    <dbReference type="NCBI Taxonomy" id="2798584"/>
    <lineage>
        <taxon>Bacteria</taxon>
        <taxon>Pseudomonadati</taxon>
        <taxon>Thermodesulfobacteriota</taxon>
        <taxon>Desulfuromonadia</taxon>
        <taxon>Geobacterales</taxon>
        <taxon>Geobacteraceae</taxon>
        <taxon>Geomesophilobacter</taxon>
    </lineage>
</organism>
<keyword evidence="4" id="KW-1003">Cell membrane</keyword>
<feature type="transmembrane region" description="Helical" evidence="8">
    <location>
        <begin position="236"/>
        <end position="257"/>
    </location>
</feature>
<dbReference type="Proteomes" id="UP000636888">
    <property type="component" value="Unassembled WGS sequence"/>
</dbReference>
<feature type="transmembrane region" description="Helical" evidence="8">
    <location>
        <begin position="441"/>
        <end position="464"/>
    </location>
</feature>
<dbReference type="Gene3D" id="1.20.1720.10">
    <property type="entry name" value="Multidrug resistance protein D"/>
    <property type="match status" value="1"/>
</dbReference>